<evidence type="ECO:0000313" key="13">
    <source>
        <dbReference type="EMBL" id="GGH93153.1"/>
    </source>
</evidence>
<keyword evidence="2 10" id="KW-0489">Methyltransferase</keyword>
<feature type="domain" description="FAD dependent oxidoreductase" evidence="11">
    <location>
        <begin position="278"/>
        <end position="615"/>
    </location>
</feature>
<reference evidence="13" key="3">
    <citation type="submission" date="2020-09" db="EMBL/GenBank/DDBJ databases">
        <authorList>
            <person name="Sun Q."/>
            <person name="Zhou Y."/>
        </authorList>
    </citation>
    <scope>NUCLEOTIDE SEQUENCE</scope>
    <source>
        <strain evidence="13">CGMCC 1.14984</strain>
    </source>
</reference>
<keyword evidence="3 10" id="KW-0285">Flavoprotein</keyword>
<keyword evidence="4 10" id="KW-0808">Transferase</keyword>
<dbReference type="GO" id="GO:0032259">
    <property type="term" value="P:methylation"/>
    <property type="evidence" value="ECO:0007669"/>
    <property type="project" value="UniProtKB-KW"/>
</dbReference>
<evidence type="ECO:0000256" key="1">
    <source>
        <dbReference type="ARBA" id="ARBA00022490"/>
    </source>
</evidence>
<protein>
    <recommendedName>
        <fullName evidence="10">tRNA 5-methylaminomethyl-2-thiouridine biosynthesis bifunctional protein MnmC</fullName>
        <shortName evidence="10">tRNA mnm(5)s(2)U biosynthesis bifunctional protein</shortName>
    </recommendedName>
    <domain>
        <recommendedName>
            <fullName evidence="10">tRNA (mnm(5)s(2)U34)-methyltransferase</fullName>
            <ecNumber evidence="10">2.1.1.61</ecNumber>
        </recommendedName>
    </domain>
    <domain>
        <recommendedName>
            <fullName evidence="10">FAD-dependent cmnm(5)s(2)U34 oxidoreductase</fullName>
            <ecNumber evidence="10">1.5.-.-</ecNumber>
        </recommendedName>
    </domain>
</protein>
<keyword evidence="8 10" id="KW-0560">Oxidoreductase</keyword>
<comment type="subcellular location">
    <subcellularLocation>
        <location evidence="10">Cytoplasm</location>
    </subcellularLocation>
</comment>
<comment type="similarity">
    <text evidence="10">In the C-terminal section; belongs to the DAO family.</text>
</comment>
<dbReference type="InterPro" id="IPR029063">
    <property type="entry name" value="SAM-dependent_MTases_sf"/>
</dbReference>
<sequence length="647" mass="69537">MSKAPPFNDTLPTADLDWSAGDSVRSTAFGDVYFSDLGGLEETQHVFLAGNDLPTRFATLNEGNIFTIAEMGFGTGLNILAAWQAWNERGHDQGHLHIFSVEGFPLTPNDFHAAQDHVAKRWPDLAPYAERLAAAYPALTPGFHTLYLAPDVTLTLALGEAGSMLTNADFKADAWFLDGFSPALNEGMWREELFTEIGRLSASGATAATFTVAGAVRRRLQANGFEIEKTPGFGRKREMLIARRQVTDDFMDAPPNDPAPWFSLSNLHRPSRNETIHIAGAGIAGASIAWALRRAGREAIVHDPSGMAAGASGNPAGLIMPRLDLGDTSARQFYRQAWLHTVRLIEQLEKETDTEIFASRSGLILALTLEDTGRHRALAESGILPPGWLELVDSDRARQIAATDMILPDDALHLYLPQAGTIRPARFVEALLQGIIIRNEPAPETAAVRIEATGANSIGLFGDGHLSASLGQIDILDMAPPACAVTFGNYIAPLGDRLVTGATYDKAPQGALPTPAPDEVRSLRNVDAASAVLPGLYTAQVNASRAAWRCVTADRHPVAGPMPDTGRFLSDYDGLRTGVKGPYPLATWQESTYALTGLGSRGLVTAPLCAAIITSMITGIPMPVSPDVMAMLSPARFIVRDLKRNVH</sequence>
<dbReference type="Proteomes" id="UP000818603">
    <property type="component" value="Unassembled WGS sequence"/>
</dbReference>
<dbReference type="EMBL" id="VCJR02000001">
    <property type="protein sequence ID" value="NHK26704.1"/>
    <property type="molecule type" value="Genomic_DNA"/>
</dbReference>
<dbReference type="EC" id="2.1.1.61" evidence="10"/>
<dbReference type="InterPro" id="IPR047785">
    <property type="entry name" value="tRNA_MNMC2"/>
</dbReference>
<proteinExistence type="inferred from homology"/>
<dbReference type="EMBL" id="BMGZ01000001">
    <property type="protein sequence ID" value="GGH93153.1"/>
    <property type="molecule type" value="Genomic_DNA"/>
</dbReference>
<dbReference type="EC" id="1.5.-.-" evidence="10"/>
<evidence type="ECO:0000313" key="14">
    <source>
        <dbReference type="EMBL" id="NHK26704.1"/>
    </source>
</evidence>
<accession>A0A8J3A1I1</accession>
<name>A0A8J3A1I1_9PROT</name>
<evidence type="ECO:0000256" key="2">
    <source>
        <dbReference type="ARBA" id="ARBA00022603"/>
    </source>
</evidence>
<dbReference type="InterPro" id="IPR006076">
    <property type="entry name" value="FAD-dep_OxRdtase"/>
</dbReference>
<dbReference type="GO" id="GO:0002097">
    <property type="term" value="P:tRNA wobble base modification"/>
    <property type="evidence" value="ECO:0007669"/>
    <property type="project" value="UniProtKB-UniRule"/>
</dbReference>
<dbReference type="GO" id="GO:0005737">
    <property type="term" value="C:cytoplasm"/>
    <property type="evidence" value="ECO:0007669"/>
    <property type="project" value="UniProtKB-SubCell"/>
</dbReference>
<dbReference type="GO" id="GO:0016645">
    <property type="term" value="F:oxidoreductase activity, acting on the CH-NH group of donors"/>
    <property type="evidence" value="ECO:0007669"/>
    <property type="project" value="InterPro"/>
</dbReference>
<dbReference type="NCBIfam" id="NF033855">
    <property type="entry name" value="tRNA_MNMC2"/>
    <property type="match status" value="1"/>
</dbReference>
<dbReference type="Gene3D" id="3.40.50.150">
    <property type="entry name" value="Vaccinia Virus protein VP39"/>
    <property type="match status" value="1"/>
</dbReference>
<feature type="domain" description="MnmC-like methyltransferase" evidence="12">
    <location>
        <begin position="125"/>
        <end position="244"/>
    </location>
</feature>
<evidence type="ECO:0000313" key="16">
    <source>
        <dbReference type="Proteomes" id="UP000818603"/>
    </source>
</evidence>
<dbReference type="AlphaFoldDB" id="A0A8J3A1I1"/>
<dbReference type="Pfam" id="PF01266">
    <property type="entry name" value="DAO"/>
    <property type="match status" value="1"/>
</dbReference>
<evidence type="ECO:0000256" key="3">
    <source>
        <dbReference type="ARBA" id="ARBA00022630"/>
    </source>
</evidence>
<reference evidence="13" key="1">
    <citation type="journal article" date="2014" name="Int. J. Syst. Evol. Microbiol.">
        <title>Complete genome sequence of Corynebacterium casei LMG S-19264T (=DSM 44701T), isolated from a smear-ripened cheese.</title>
        <authorList>
            <consortium name="US DOE Joint Genome Institute (JGI-PGF)"/>
            <person name="Walter F."/>
            <person name="Albersmeier A."/>
            <person name="Kalinowski J."/>
            <person name="Ruckert C."/>
        </authorList>
    </citation>
    <scope>NUCLEOTIDE SEQUENCE</scope>
    <source>
        <strain evidence="13">CGMCC 1.14984</strain>
    </source>
</reference>
<evidence type="ECO:0000259" key="11">
    <source>
        <dbReference type="Pfam" id="PF01266"/>
    </source>
</evidence>
<evidence type="ECO:0000256" key="8">
    <source>
        <dbReference type="ARBA" id="ARBA00023002"/>
    </source>
</evidence>
<keyword evidence="1 10" id="KW-0963">Cytoplasm</keyword>
<keyword evidence="7 10" id="KW-0274">FAD</keyword>
<feature type="region of interest" description="FAD-dependent cmnm(5)s(2)U34 oxidoreductase" evidence="10">
    <location>
        <begin position="279"/>
        <end position="647"/>
    </location>
</feature>
<dbReference type="InterPro" id="IPR023032">
    <property type="entry name" value="tRNA_MAMT_biosynth_bifunc_MnmC"/>
</dbReference>
<evidence type="ECO:0000256" key="10">
    <source>
        <dbReference type="HAMAP-Rule" id="MF_01102"/>
    </source>
</evidence>
<evidence type="ECO:0000256" key="9">
    <source>
        <dbReference type="ARBA" id="ARBA00023268"/>
    </source>
</evidence>
<dbReference type="GO" id="GO:0004808">
    <property type="term" value="F:tRNA (5-methylaminomethyl-2-thiouridylate)(34)-methyltransferase activity"/>
    <property type="evidence" value="ECO:0007669"/>
    <property type="project" value="UniProtKB-EC"/>
</dbReference>
<dbReference type="Pfam" id="PF05430">
    <property type="entry name" value="Methyltransf_30"/>
    <property type="match status" value="1"/>
</dbReference>
<dbReference type="Gene3D" id="3.50.50.60">
    <property type="entry name" value="FAD/NAD(P)-binding domain"/>
    <property type="match status" value="2"/>
</dbReference>
<keyword evidence="5 10" id="KW-0949">S-adenosyl-L-methionine</keyword>
<comment type="cofactor">
    <cofactor evidence="10">
        <name>FAD</name>
        <dbReference type="ChEBI" id="CHEBI:57692"/>
    </cofactor>
</comment>
<keyword evidence="6 10" id="KW-0819">tRNA processing</keyword>
<dbReference type="SUPFAM" id="SSF51905">
    <property type="entry name" value="FAD/NAD(P)-binding domain"/>
    <property type="match status" value="1"/>
</dbReference>
<comment type="catalytic activity">
    <reaction evidence="10">
        <text>5-aminomethyl-2-thiouridine(34) in tRNA + S-adenosyl-L-methionine = 5-methylaminomethyl-2-thiouridine(34) in tRNA + S-adenosyl-L-homocysteine + H(+)</text>
        <dbReference type="Rhea" id="RHEA:19569"/>
        <dbReference type="Rhea" id="RHEA-COMP:10195"/>
        <dbReference type="Rhea" id="RHEA-COMP:10197"/>
        <dbReference type="ChEBI" id="CHEBI:15378"/>
        <dbReference type="ChEBI" id="CHEBI:57856"/>
        <dbReference type="ChEBI" id="CHEBI:59789"/>
        <dbReference type="ChEBI" id="CHEBI:74454"/>
        <dbReference type="ChEBI" id="CHEBI:74455"/>
        <dbReference type="EC" id="2.1.1.61"/>
    </reaction>
</comment>
<comment type="function">
    <text evidence="10">Catalyzes the last two steps in the biosynthesis of 5-methylaminomethyl-2-thiouridine (mnm(5)s(2)U) at the wobble position (U34) in tRNA. Catalyzes the FAD-dependent demodification of cmnm(5)s(2)U34 to nm(5)s(2)U34, followed by the transfer of a methyl group from S-adenosyl-L-methionine to nm(5)s(2)U34, to form mnm(5)s(2)U34.</text>
</comment>
<evidence type="ECO:0000259" key="12">
    <source>
        <dbReference type="Pfam" id="PF05430"/>
    </source>
</evidence>
<organism evidence="13 15">
    <name type="scientific">Aquisalinus luteolus</name>
    <dbReference type="NCBI Taxonomy" id="1566827"/>
    <lineage>
        <taxon>Bacteria</taxon>
        <taxon>Pseudomonadati</taxon>
        <taxon>Pseudomonadota</taxon>
        <taxon>Alphaproteobacteria</taxon>
        <taxon>Parvularculales</taxon>
        <taxon>Parvularculaceae</taxon>
        <taxon>Aquisalinus</taxon>
    </lineage>
</organism>
<comment type="similarity">
    <text evidence="10">In the N-terminal section; belongs to the methyltransferase superfamily. tRNA (mnm(5)s(2)U34)-methyltransferase family.</text>
</comment>
<gene>
    <name evidence="10 13" type="primary">mnmC</name>
    <name evidence="14" type="synonym">mnmD</name>
    <name evidence="14" type="ORF">FF098_002130</name>
    <name evidence="13" type="ORF">GCM10011355_04320</name>
</gene>
<keyword evidence="9 10" id="KW-0511">Multifunctional enzyme</keyword>
<dbReference type="Proteomes" id="UP000621856">
    <property type="component" value="Unassembled WGS sequence"/>
</dbReference>
<keyword evidence="16" id="KW-1185">Reference proteome</keyword>
<dbReference type="InterPro" id="IPR008471">
    <property type="entry name" value="MnmC-like_methylTransf"/>
</dbReference>
<comment type="caution">
    <text evidence="13">The sequence shown here is derived from an EMBL/GenBank/DDBJ whole genome shotgun (WGS) entry which is preliminary data.</text>
</comment>
<evidence type="ECO:0000256" key="4">
    <source>
        <dbReference type="ARBA" id="ARBA00022679"/>
    </source>
</evidence>
<dbReference type="HAMAP" id="MF_01102">
    <property type="entry name" value="MnmC"/>
    <property type="match status" value="1"/>
</dbReference>
<reference evidence="14 16" key="2">
    <citation type="submission" date="2020-02" db="EMBL/GenBank/DDBJ databases">
        <title>Genome sequence of Parvularcula flava strain NH6-79.</title>
        <authorList>
            <person name="Abdul Karim M.H."/>
            <person name="Lam M.Q."/>
            <person name="Chen S.J."/>
            <person name="Yahya A."/>
            <person name="Shahir S."/>
            <person name="Shamsir M.S."/>
            <person name="Chong C.S."/>
        </authorList>
    </citation>
    <scope>NUCLEOTIDE SEQUENCE [LARGE SCALE GENOMIC DNA]</scope>
    <source>
        <strain evidence="14 16">NH6-79</strain>
    </source>
</reference>
<evidence type="ECO:0000256" key="6">
    <source>
        <dbReference type="ARBA" id="ARBA00022694"/>
    </source>
</evidence>
<evidence type="ECO:0000256" key="5">
    <source>
        <dbReference type="ARBA" id="ARBA00022691"/>
    </source>
</evidence>
<evidence type="ECO:0000313" key="15">
    <source>
        <dbReference type="Proteomes" id="UP000621856"/>
    </source>
</evidence>
<dbReference type="InterPro" id="IPR036188">
    <property type="entry name" value="FAD/NAD-bd_sf"/>
</dbReference>
<feature type="region of interest" description="tRNA (mnm(5)s(2)U34)-methyltransferase" evidence="10">
    <location>
        <begin position="1"/>
        <end position="245"/>
    </location>
</feature>
<dbReference type="RefSeq" id="WP_155136719.1">
    <property type="nucleotide sequence ID" value="NZ_BMGZ01000001.1"/>
</dbReference>
<dbReference type="GO" id="GO:0050660">
    <property type="term" value="F:flavin adenine dinucleotide binding"/>
    <property type="evidence" value="ECO:0007669"/>
    <property type="project" value="UniProtKB-UniRule"/>
</dbReference>
<dbReference type="PANTHER" id="PTHR13847">
    <property type="entry name" value="SARCOSINE DEHYDROGENASE-RELATED"/>
    <property type="match status" value="1"/>
</dbReference>
<evidence type="ECO:0000256" key="7">
    <source>
        <dbReference type="ARBA" id="ARBA00022827"/>
    </source>
</evidence>